<evidence type="ECO:0000256" key="1">
    <source>
        <dbReference type="ARBA" id="ARBA00022737"/>
    </source>
</evidence>
<keyword evidence="1" id="KW-0677">Repeat</keyword>
<dbReference type="PROSITE" id="PS50302">
    <property type="entry name" value="PUM"/>
    <property type="match status" value="1"/>
</dbReference>
<dbReference type="PANTHER" id="PTHR13389">
    <property type="entry name" value="PUMILIO HOMOLOG 3"/>
    <property type="match status" value="1"/>
</dbReference>
<dbReference type="InterPro" id="IPR033133">
    <property type="entry name" value="PUM-HD"/>
</dbReference>
<feature type="compositionally biased region" description="Acidic residues" evidence="4">
    <location>
        <begin position="575"/>
        <end position="585"/>
    </location>
</feature>
<dbReference type="InterPro" id="IPR040059">
    <property type="entry name" value="PUM3"/>
</dbReference>
<dbReference type="OrthoDB" id="497380at2759"/>
<dbReference type="GeneID" id="111601845"/>
<proteinExistence type="predicted"/>
<dbReference type="AlphaFoldDB" id="A0A6J1MBW0"/>
<dbReference type="SUPFAM" id="SSF48371">
    <property type="entry name" value="ARM repeat"/>
    <property type="match status" value="1"/>
</dbReference>
<organism evidence="6 7">
    <name type="scientific">Drosophila hydei</name>
    <name type="common">Fruit fly</name>
    <dbReference type="NCBI Taxonomy" id="7224"/>
    <lineage>
        <taxon>Eukaryota</taxon>
        <taxon>Metazoa</taxon>
        <taxon>Ecdysozoa</taxon>
        <taxon>Arthropoda</taxon>
        <taxon>Hexapoda</taxon>
        <taxon>Insecta</taxon>
        <taxon>Pterygota</taxon>
        <taxon>Neoptera</taxon>
        <taxon>Endopterygota</taxon>
        <taxon>Diptera</taxon>
        <taxon>Brachycera</taxon>
        <taxon>Muscomorpha</taxon>
        <taxon>Ephydroidea</taxon>
        <taxon>Drosophilidae</taxon>
        <taxon>Drosophila</taxon>
    </lineage>
</organism>
<dbReference type="GO" id="GO:0006417">
    <property type="term" value="P:regulation of translation"/>
    <property type="evidence" value="ECO:0007669"/>
    <property type="project" value="TreeGrafter"/>
</dbReference>
<dbReference type="CTD" id="33112"/>
<feature type="compositionally biased region" description="Basic residues" evidence="4">
    <location>
        <begin position="64"/>
        <end position="76"/>
    </location>
</feature>
<dbReference type="Gene3D" id="1.25.10.10">
    <property type="entry name" value="Leucine-rich Repeat Variant"/>
    <property type="match status" value="1"/>
</dbReference>
<feature type="domain" description="PUM-HD" evidence="5">
    <location>
        <begin position="130"/>
        <end position="479"/>
    </location>
</feature>
<dbReference type="GO" id="GO:0003729">
    <property type="term" value="F:mRNA binding"/>
    <property type="evidence" value="ECO:0007669"/>
    <property type="project" value="TreeGrafter"/>
</dbReference>
<dbReference type="InterPro" id="IPR001313">
    <property type="entry name" value="Pumilio_RNA-bd_rpt"/>
</dbReference>
<dbReference type="PROSITE" id="PS50303">
    <property type="entry name" value="PUM_HD"/>
    <property type="match status" value="1"/>
</dbReference>
<evidence type="ECO:0000313" key="7">
    <source>
        <dbReference type="RefSeq" id="XP_023174447.2"/>
    </source>
</evidence>
<dbReference type="SMART" id="SM00025">
    <property type="entry name" value="Pumilio"/>
    <property type="match status" value="5"/>
</dbReference>
<dbReference type="OMA" id="RCRRTEN"/>
<feature type="region of interest" description="Disordered" evidence="4">
    <location>
        <begin position="561"/>
        <end position="604"/>
    </location>
</feature>
<name>A0A6J1MBW0_DROHY</name>
<keyword evidence="6" id="KW-1185">Reference proteome</keyword>
<dbReference type="InterPro" id="IPR016024">
    <property type="entry name" value="ARM-type_fold"/>
</dbReference>
<gene>
    <name evidence="7" type="primary">LOC111601845</name>
</gene>
<keyword evidence="2" id="KW-0694">RNA-binding</keyword>
<dbReference type="PANTHER" id="PTHR13389:SF0">
    <property type="entry name" value="PUMILIO HOMOLOG 3"/>
    <property type="match status" value="1"/>
</dbReference>
<feature type="region of interest" description="Disordered" evidence="4">
    <location>
        <begin position="44"/>
        <end position="117"/>
    </location>
</feature>
<evidence type="ECO:0000256" key="4">
    <source>
        <dbReference type="SAM" id="MobiDB-lite"/>
    </source>
</evidence>
<dbReference type="GO" id="GO:0005730">
    <property type="term" value="C:nucleolus"/>
    <property type="evidence" value="ECO:0007669"/>
    <property type="project" value="TreeGrafter"/>
</dbReference>
<protein>
    <submittedName>
        <fullName evidence="7">Protein penguin</fullName>
    </submittedName>
</protein>
<dbReference type="RefSeq" id="XP_023174447.2">
    <property type="nucleotide sequence ID" value="XM_023318679.2"/>
</dbReference>
<feature type="compositionally biased region" description="Basic and acidic residues" evidence="4">
    <location>
        <begin position="586"/>
        <end position="600"/>
    </location>
</feature>
<dbReference type="Pfam" id="PF08144">
    <property type="entry name" value="CPL"/>
    <property type="match status" value="1"/>
</dbReference>
<sequence>MAYLTNLKLELAVSVKYARKSKKPQQFITMIDIDSVAPIAIANGKKMQSKKKTPAKNKAEDKTKAKRVNKFKNAPKRKFDAKKTGKPGGAKPQLAENSGEKQDWNKFKQEKKQLKLKRKSNRDTYEVTQEVKKIYEQVKCRRTENKDQLVAQMYKILNVGDTISKVSKAHDTARVLQCMLKHATPTLRAEISDKLMSHAVEMCQSKYAHFCIERMLKYGSPETKNKLVDALLGNVVRLSGHNIASKILDHIYLNGNEKQRRYLRQEFYSDLYKKAKDDAVHCLKDTYKNAANMKASIMGAVKANIDHIANKQLVDNSLVHAVILEFMQATDEEKLEETVTSLAALIPHMLTTKDGTDAAIICFYKSTPKNRRAIIKNIKEHLLKIALHEQGHVFLIALLNALDDTKAIKKSIFDPLHADLKTLVANQYGRRVVQWLVAPGDTTCFHPGFIKTIELGLAYGKKEKLVRRQEILEQIEAPIALAIEEDAAFWLSNSHIGLVTADILKHITGENYVKAVTALAPVVADANWRISAVPGEGAAQNKKKPHDVEAYIADAIKERKSKNKLNSGAPPPASSDDEDDAEEEGTPAKKPKESEVKPTEEELPMVSGIEDAGMHHVLKKIIKHDQKHESTPFAVQLLNHLNCDVLKSWLVINRACFVLVKLVEDSPALLSCCRSLIKENVLRQLLDSQQSAGVKMLANKLKE</sequence>
<evidence type="ECO:0000256" key="3">
    <source>
        <dbReference type="PROSITE-ProRule" id="PRU00317"/>
    </source>
</evidence>
<dbReference type="KEGG" id="dhe:111601845"/>
<accession>A0A6J1MBW0</accession>
<dbReference type="Pfam" id="PF00806">
    <property type="entry name" value="PUF"/>
    <property type="match status" value="2"/>
</dbReference>
<feature type="repeat" description="Pumilio" evidence="3">
    <location>
        <begin position="194"/>
        <end position="229"/>
    </location>
</feature>
<reference evidence="7" key="1">
    <citation type="submission" date="2025-08" db="UniProtKB">
        <authorList>
            <consortium name="RefSeq"/>
        </authorList>
    </citation>
    <scope>IDENTIFICATION</scope>
    <source>
        <strain evidence="7">15085-1641.00</strain>
        <tissue evidence="7">Whole body</tissue>
    </source>
</reference>
<dbReference type="InterPro" id="IPR011989">
    <property type="entry name" value="ARM-like"/>
</dbReference>
<evidence type="ECO:0000313" key="6">
    <source>
        <dbReference type="Proteomes" id="UP000504633"/>
    </source>
</evidence>
<evidence type="ECO:0000259" key="5">
    <source>
        <dbReference type="PROSITE" id="PS50303"/>
    </source>
</evidence>
<feature type="compositionally biased region" description="Basic and acidic residues" evidence="4">
    <location>
        <begin position="98"/>
        <end position="113"/>
    </location>
</feature>
<dbReference type="Proteomes" id="UP000504633">
    <property type="component" value="Unplaced"/>
</dbReference>
<evidence type="ECO:0000256" key="2">
    <source>
        <dbReference type="ARBA" id="ARBA00022884"/>
    </source>
</evidence>
<dbReference type="InterPro" id="IPR012959">
    <property type="entry name" value="CPL_dom"/>
</dbReference>